<evidence type="ECO:0000256" key="2">
    <source>
        <dbReference type="ARBA" id="ARBA00022679"/>
    </source>
</evidence>
<dbReference type="EC" id="2.3.2.27" evidence="9"/>
<dbReference type="GO" id="GO:0008270">
    <property type="term" value="F:zinc ion binding"/>
    <property type="evidence" value="ECO:0007669"/>
    <property type="project" value="UniProtKB-UniRule"/>
</dbReference>
<dbReference type="VEuPathDB" id="FungiDB:GWK60_D03509"/>
<dbReference type="GO" id="GO:0005737">
    <property type="term" value="C:cytoplasm"/>
    <property type="evidence" value="ECO:0007669"/>
    <property type="project" value="TreeGrafter"/>
</dbReference>
<organism evidence="11 12">
    <name type="scientific">Candida glabrata</name>
    <name type="common">Yeast</name>
    <name type="synonym">Torulopsis glabrata</name>
    <dbReference type="NCBI Taxonomy" id="5478"/>
    <lineage>
        <taxon>Eukaryota</taxon>
        <taxon>Fungi</taxon>
        <taxon>Dikarya</taxon>
        <taxon>Ascomycota</taxon>
        <taxon>Saccharomycotina</taxon>
        <taxon>Saccharomycetes</taxon>
        <taxon>Saccharomycetales</taxon>
        <taxon>Saccharomycetaceae</taxon>
        <taxon>Nakaseomyces</taxon>
    </lineage>
</organism>
<dbReference type="EMBL" id="LLZZ01000131">
    <property type="protein sequence ID" value="KTB01333.1"/>
    <property type="molecule type" value="Genomic_DNA"/>
</dbReference>
<evidence type="ECO:0000256" key="3">
    <source>
        <dbReference type="ARBA" id="ARBA00022723"/>
    </source>
</evidence>
<dbReference type="Gene3D" id="2.10.110.30">
    <property type="match status" value="1"/>
</dbReference>
<comment type="pathway">
    <text evidence="9">Protein modification; protein ubiquitination.</text>
</comment>
<evidence type="ECO:0000256" key="1">
    <source>
        <dbReference type="ARBA" id="ARBA00000900"/>
    </source>
</evidence>
<dbReference type="GO" id="GO:0071596">
    <property type="term" value="P:ubiquitin-dependent protein catabolic process via the N-end rule pathway"/>
    <property type="evidence" value="ECO:0007669"/>
    <property type="project" value="UniProtKB-UniRule"/>
</dbReference>
<comment type="caution">
    <text evidence="11">The sequence shown here is derived from an EMBL/GenBank/DDBJ whole genome shotgun (WGS) entry which is preliminary data.</text>
</comment>
<comment type="function">
    <text evidence="9">Ubiquitin ligase protein which is a component of the N-end rule pathway. Recognizes and binds to proteins bearing specific N-terminal residues that are destabilizing according to the N-end rule, leading to their ubiquitination and subsequent degradation.</text>
</comment>
<evidence type="ECO:0000256" key="8">
    <source>
        <dbReference type="PROSITE-ProRule" id="PRU00508"/>
    </source>
</evidence>
<dbReference type="InterPro" id="IPR044046">
    <property type="entry name" value="E3_ligase_UBR-like_C"/>
</dbReference>
<dbReference type="InterPro" id="IPR039164">
    <property type="entry name" value="UBR1-like"/>
</dbReference>
<evidence type="ECO:0000256" key="4">
    <source>
        <dbReference type="ARBA" id="ARBA00022771"/>
    </source>
</evidence>
<name>A0A0W0CP51_CANGB</name>
<dbReference type="InterPro" id="IPR003126">
    <property type="entry name" value="Znf_UBR"/>
</dbReference>
<evidence type="ECO:0000256" key="7">
    <source>
        <dbReference type="ARBA" id="ARBA00046341"/>
    </source>
</evidence>
<dbReference type="InterPro" id="IPR055194">
    <property type="entry name" value="UBR1-like_WH"/>
</dbReference>
<sequence>MDSVSCLRTFLDRLPTLCGARHDQSVKFLLWKAIHLSAEHGSQNVNWPELIEVFTSEEFRNGTLGNILSNETWEESFIQIQDTNTHHGVCNRICFPPETVYYCFTCTLNPIYEICEECFDESKHVGHTYTARTVTRAEGKICHCGDPAVFKKPELAYCCKSYRDSGYTPDLTNKDGFLLKTINILVDFLIEYSLKQPNLSLEAPENNEFTNNKNKKPLKDVHLMDSMTDGAEIMDTSTDDMTNFELEQEPTWAITIRSDDCDLHYIDLASRVSDILNIPNEYAIGIVDSLQDDCSIVTLVESNDLSKIKALADEFYSKNVNVRISKLESIFNQLLIEDIICYITKRCLLDKGNIRFKHLLRLSLIDIWNSELPTKQLNKNNNLNPYSSKINLLGGFLVSSEQNPDNPWFKKWSFPEIKDNYVQMVISNYNQRIDEANSPDTLAHFYTLYGSRMQYLLSESLMLFCSVTKRQLLKIVNSVFSISDNCRKFVAAQYLDIYLTLLYKTVASDTTGFRVCTMSLISQQIFLEPTYAAMAIESGFIERTLKFAFTLMYFESDDLLPYLSIPLHSGFQLPQETIKSRRTIICFKDLCCVMSTNRNPLLLLQREETFNAVLKTFEAFSAILPLKRETSEHVEFENFDFSAFYFFFSSCLIMMDGYIRNLSMVEDKNIRAKIAVRMLDLVMENEFTALAKSRSEITSGNMNVEKLPGNIKLPTYNKLPFLRERICNHVSEVVNFQVGIDTQNLFNPMAYMFKFVLQWARCGRYEPLNYNGNTVLDLKTIFEDKQKALYISESSLATLVLIGQVRVGFWVRNGTPMTHQIRMYTKYSMREFTYFSDFFNVQFSMAIADPNEFMVTYLYKWGLKHWSNGIPNCDYPDMEITLSIVEEALILLIQLLTDMKSIVVISSIDSFEKTLKTEIIHAIGFQSFTYSQIMAMIPEHITKHNAFDIALKKYTTYSPPSGLSDSGLFSLRDDLKCEIDPYYIGLPNGKRYEIEQQLRKHISAIKDIPYELSFVPAKRVIDDIKESAFPNLFAITSKDTFGLFIKNSLDHIKKFENEGLLHRILHLIHICVVNNVNDFAKIFWREYAIVDTEYCNDHSIGSILYSCLFKDCFSDLHGKIKEIFSIFNSEAAHINVEEYLKEQTVNFNPKILVSSDSSSCRDEEFERKKKLAMIRKEKMLRKLAKQQKKFMKLNREASCEDSLPTTATNSSEDLLMCDDKMGTPEILEETCVFCKMYKDDDQFIYFAYLERNICDKGVCTGHQYGQEETMVTDSVVRACGHGAHTKCLAHHMKSARLLHNQTTKNVPIAYGMGLIYCPLCAALCNCIIPHITNNNASISNLISANKTNSFSFNELFEDSISEIVIKSGFIFSDLCNEKYSKEDNLNHLFITVSRLLYNTVANFELRIRRNLQKGFYKKSGKKYIPNMGSLSSRLLNDMRVYLIKYMSKHDATIKLEDSFLAAACLVADSVTGKELGSNVPTMTISKIQMDIDAIVSHIATCEFSDESESDIDMFDISSKEEVMVQTCGYLLGHGCKKAVQTKLERIDIWKRLRDSALVFLRRLFILSNLASEKITLANCEQGPDHELSFYSEYFCIGLELPQLVEQAVNQWSATGKQCSEFNIVCTNTPLQLYSIPRNLSNYEKDLRSSQHLMLGRSPTDTTDLALCLMCGEHVRTQRLVSRLGYEIGECTNHCRNECSMATPFGMFLLVRSNAIYIAYGNRGVFYPGPYLNEFGERDVEFKYGTPVYLNQQRYEHFCDEILLGNMIPHVVFRLTDGNADLGGWETM</sequence>
<dbReference type="Pfam" id="PF18995">
    <property type="entry name" value="PRT6_C"/>
    <property type="match status" value="1"/>
</dbReference>
<dbReference type="UniPathway" id="UPA00143"/>
<keyword evidence="4 9" id="KW-0863">Zinc-finger</keyword>
<keyword evidence="3 9" id="KW-0479">Metal-binding</keyword>
<evidence type="ECO:0000256" key="9">
    <source>
        <dbReference type="RuleBase" id="RU366018"/>
    </source>
</evidence>
<dbReference type="CDD" id="cd19670">
    <property type="entry name" value="UBR-box_UBR1_2_3"/>
    <property type="match status" value="1"/>
</dbReference>
<dbReference type="Pfam" id="PF22960">
    <property type="entry name" value="WHD_UBR1"/>
    <property type="match status" value="1"/>
</dbReference>
<dbReference type="GO" id="GO:0000209">
    <property type="term" value="P:protein polyubiquitination"/>
    <property type="evidence" value="ECO:0007669"/>
    <property type="project" value="EnsemblFungi"/>
</dbReference>
<dbReference type="PANTHER" id="PTHR21497">
    <property type="entry name" value="UBIQUITIN LIGASE E3 ALPHA-RELATED"/>
    <property type="match status" value="1"/>
</dbReference>
<comment type="similarity">
    <text evidence="7 9">Belongs to the E3 ubiquitin-protein ligase UBR1-like family.</text>
</comment>
<dbReference type="GO" id="GO:1990305">
    <property type="term" value="C:RAD6-UBR2 ubiquitin ligase complex"/>
    <property type="evidence" value="ECO:0007669"/>
    <property type="project" value="EnsemblFungi"/>
</dbReference>
<dbReference type="Pfam" id="PF02207">
    <property type="entry name" value="zf-UBR"/>
    <property type="match status" value="1"/>
</dbReference>
<keyword evidence="5 9" id="KW-0833">Ubl conjugation pathway</keyword>
<dbReference type="GO" id="GO:0000151">
    <property type="term" value="C:ubiquitin ligase complex"/>
    <property type="evidence" value="ECO:0007669"/>
    <property type="project" value="TreeGrafter"/>
</dbReference>
<feature type="zinc finger region" description="UBR-type" evidence="8">
    <location>
        <begin position="88"/>
        <end position="164"/>
    </location>
</feature>
<feature type="domain" description="UBR-type" evidence="10">
    <location>
        <begin position="88"/>
        <end position="164"/>
    </location>
</feature>
<protein>
    <recommendedName>
        <fullName evidence="9">E3 ubiquitin-protein ligase</fullName>
        <ecNumber evidence="9">2.3.2.27</ecNumber>
    </recommendedName>
</protein>
<dbReference type="PROSITE" id="PS51157">
    <property type="entry name" value="ZF_UBR"/>
    <property type="match status" value="1"/>
</dbReference>
<gene>
    <name evidence="11" type="ORF">AO440_000755</name>
</gene>
<dbReference type="Proteomes" id="UP000054886">
    <property type="component" value="Unassembled WGS sequence"/>
</dbReference>
<keyword evidence="6 9" id="KW-0862">Zinc</keyword>
<evidence type="ECO:0000256" key="5">
    <source>
        <dbReference type="ARBA" id="ARBA00022786"/>
    </source>
</evidence>
<evidence type="ECO:0000256" key="6">
    <source>
        <dbReference type="ARBA" id="ARBA00022833"/>
    </source>
</evidence>
<dbReference type="GO" id="GO:0061630">
    <property type="term" value="F:ubiquitin protein ligase activity"/>
    <property type="evidence" value="ECO:0007669"/>
    <property type="project" value="UniProtKB-UniRule"/>
</dbReference>
<dbReference type="VEuPathDB" id="FungiDB:CAGL0D03344g"/>
<dbReference type="VEuPathDB" id="FungiDB:GVI51_D03289"/>
<dbReference type="GO" id="GO:0071629">
    <property type="term" value="P:cytoplasm protein quality control by the ubiquitin-proteasome system"/>
    <property type="evidence" value="ECO:0007669"/>
    <property type="project" value="EnsemblFungi"/>
</dbReference>
<evidence type="ECO:0000259" key="10">
    <source>
        <dbReference type="PROSITE" id="PS51157"/>
    </source>
</evidence>
<evidence type="ECO:0000313" key="12">
    <source>
        <dbReference type="Proteomes" id="UP000054886"/>
    </source>
</evidence>
<dbReference type="PANTHER" id="PTHR21497:SF24">
    <property type="entry name" value="E3 UBIQUITIN-PROTEIN LIGASE UBR1"/>
    <property type="match status" value="1"/>
</dbReference>
<evidence type="ECO:0000313" key="11">
    <source>
        <dbReference type="EMBL" id="KTB01333.1"/>
    </source>
</evidence>
<reference evidence="11 12" key="1">
    <citation type="submission" date="2015-10" db="EMBL/GenBank/DDBJ databases">
        <title>Draft genomes sequences of Candida glabrata isolates 1A, 1B, 2A, 2B, 3A and 3B.</title>
        <authorList>
            <person name="Haavelsrud O.E."/>
            <person name="Gaustad P."/>
        </authorList>
    </citation>
    <scope>NUCLEOTIDE SEQUENCE [LARGE SCALE GENOMIC DNA]</scope>
    <source>
        <strain evidence="11">910700640</strain>
    </source>
</reference>
<dbReference type="GO" id="GO:1990304">
    <property type="term" value="C:MUB1-RAD6-UBR2 ubiquitin ligase complex"/>
    <property type="evidence" value="ECO:0007669"/>
    <property type="project" value="EnsemblFungi"/>
</dbReference>
<proteinExistence type="inferred from homology"/>
<accession>A0A0W0CP51</accession>
<dbReference type="VEuPathDB" id="FungiDB:B1J91_D03344g"/>
<comment type="catalytic activity">
    <reaction evidence="1 9">
        <text>S-ubiquitinyl-[E2 ubiquitin-conjugating enzyme]-L-cysteine + [acceptor protein]-L-lysine = [E2 ubiquitin-conjugating enzyme]-L-cysteine + N(6)-ubiquitinyl-[acceptor protein]-L-lysine.</text>
        <dbReference type="EC" id="2.3.2.27"/>
    </reaction>
</comment>
<keyword evidence="2 9" id="KW-0808">Transferase</keyword>
<dbReference type="GO" id="GO:0034620">
    <property type="term" value="P:cellular response to unfolded protein"/>
    <property type="evidence" value="ECO:0007669"/>
    <property type="project" value="EnsemblFungi"/>
</dbReference>
<dbReference type="SMART" id="SM00396">
    <property type="entry name" value="ZnF_UBR1"/>
    <property type="match status" value="1"/>
</dbReference>